<feature type="transmembrane region" description="Helical" evidence="1">
    <location>
        <begin position="429"/>
        <end position="448"/>
    </location>
</feature>
<feature type="transmembrane region" description="Helical" evidence="1">
    <location>
        <begin position="315"/>
        <end position="332"/>
    </location>
</feature>
<accession>D8LKN1</accession>
<feature type="transmembrane region" description="Helical" evidence="1">
    <location>
        <begin position="291"/>
        <end position="308"/>
    </location>
</feature>
<keyword evidence="1" id="KW-1133">Transmembrane helix</keyword>
<feature type="transmembrane region" description="Helical" evidence="1">
    <location>
        <begin position="115"/>
        <end position="133"/>
    </location>
</feature>
<proteinExistence type="predicted"/>
<feature type="transmembrane region" description="Helical" evidence="1">
    <location>
        <begin position="203"/>
        <end position="228"/>
    </location>
</feature>
<dbReference type="EMBL" id="FN649744">
    <property type="protein sequence ID" value="CBN74621.1"/>
    <property type="molecule type" value="Genomic_DNA"/>
</dbReference>
<organism evidence="2 3">
    <name type="scientific">Ectocarpus siliculosus</name>
    <name type="common">Brown alga</name>
    <name type="synonym">Conferva siliculosa</name>
    <dbReference type="NCBI Taxonomy" id="2880"/>
    <lineage>
        <taxon>Eukaryota</taxon>
        <taxon>Sar</taxon>
        <taxon>Stramenopiles</taxon>
        <taxon>Ochrophyta</taxon>
        <taxon>PX clade</taxon>
        <taxon>Phaeophyceae</taxon>
        <taxon>Ectocarpales</taxon>
        <taxon>Ectocarpaceae</taxon>
        <taxon>Ectocarpus</taxon>
    </lineage>
</organism>
<dbReference type="OrthoDB" id="10484271at2759"/>
<feature type="transmembrane region" description="Helical" evidence="1">
    <location>
        <begin position="396"/>
        <end position="417"/>
    </location>
</feature>
<protein>
    <submittedName>
        <fullName evidence="2">Uncharacterized protein</fullName>
    </submittedName>
</protein>
<keyword evidence="1" id="KW-0812">Transmembrane</keyword>
<feature type="transmembrane region" description="Helical" evidence="1">
    <location>
        <begin position="56"/>
        <end position="77"/>
    </location>
</feature>
<evidence type="ECO:0000256" key="1">
    <source>
        <dbReference type="SAM" id="Phobius"/>
    </source>
</evidence>
<feature type="transmembrane region" description="Helical" evidence="1">
    <location>
        <begin position="240"/>
        <end position="259"/>
    </location>
</feature>
<feature type="transmembrane region" description="Helical" evidence="1">
    <location>
        <begin position="89"/>
        <end position="109"/>
    </location>
</feature>
<reference evidence="2 3" key="1">
    <citation type="journal article" date="2010" name="Nature">
        <title>The Ectocarpus genome and the independent evolution of multicellularity in brown algae.</title>
        <authorList>
            <person name="Cock J.M."/>
            <person name="Sterck L."/>
            <person name="Rouze P."/>
            <person name="Scornet D."/>
            <person name="Allen A.E."/>
            <person name="Amoutzias G."/>
            <person name="Anthouard V."/>
            <person name="Artiguenave F."/>
            <person name="Aury J.M."/>
            <person name="Badger J.H."/>
            <person name="Beszteri B."/>
            <person name="Billiau K."/>
            <person name="Bonnet E."/>
            <person name="Bothwell J.H."/>
            <person name="Bowler C."/>
            <person name="Boyen C."/>
            <person name="Brownlee C."/>
            <person name="Carrano C.J."/>
            <person name="Charrier B."/>
            <person name="Cho G.Y."/>
            <person name="Coelho S.M."/>
            <person name="Collen J."/>
            <person name="Corre E."/>
            <person name="Da Silva C."/>
            <person name="Delage L."/>
            <person name="Delaroque N."/>
            <person name="Dittami S.M."/>
            <person name="Doulbeau S."/>
            <person name="Elias M."/>
            <person name="Farnham G."/>
            <person name="Gachon C.M."/>
            <person name="Gschloessl B."/>
            <person name="Heesch S."/>
            <person name="Jabbari K."/>
            <person name="Jubin C."/>
            <person name="Kawai H."/>
            <person name="Kimura K."/>
            <person name="Kloareg B."/>
            <person name="Kupper F.C."/>
            <person name="Lang D."/>
            <person name="Le Bail A."/>
            <person name="Leblanc C."/>
            <person name="Lerouge P."/>
            <person name="Lohr M."/>
            <person name="Lopez P.J."/>
            <person name="Martens C."/>
            <person name="Maumus F."/>
            <person name="Michel G."/>
            <person name="Miranda-Saavedra D."/>
            <person name="Morales J."/>
            <person name="Moreau H."/>
            <person name="Motomura T."/>
            <person name="Nagasato C."/>
            <person name="Napoli C.A."/>
            <person name="Nelson D.R."/>
            <person name="Nyvall-Collen P."/>
            <person name="Peters A.F."/>
            <person name="Pommier C."/>
            <person name="Potin P."/>
            <person name="Poulain J."/>
            <person name="Quesneville H."/>
            <person name="Read B."/>
            <person name="Rensing S.A."/>
            <person name="Ritter A."/>
            <person name="Rousvoal S."/>
            <person name="Samanta M."/>
            <person name="Samson G."/>
            <person name="Schroeder D.C."/>
            <person name="Segurens B."/>
            <person name="Strittmatter M."/>
            <person name="Tonon T."/>
            <person name="Tregear J.W."/>
            <person name="Valentin K."/>
            <person name="von Dassow P."/>
            <person name="Yamagishi T."/>
            <person name="Van de Peer Y."/>
            <person name="Wincker P."/>
        </authorList>
    </citation>
    <scope>NUCLEOTIDE SEQUENCE [LARGE SCALE GENOMIC DNA]</scope>
    <source>
        <strain evidence="3">Ec32 / CCAP1310/4</strain>
    </source>
</reference>
<evidence type="ECO:0000313" key="3">
    <source>
        <dbReference type="Proteomes" id="UP000002630"/>
    </source>
</evidence>
<dbReference type="InParanoid" id="D8LKN1"/>
<feature type="transmembrane region" description="Helical" evidence="1">
    <location>
        <begin position="460"/>
        <end position="480"/>
    </location>
</feature>
<dbReference type="Proteomes" id="UP000002630">
    <property type="component" value="Linkage Group LG19"/>
</dbReference>
<feature type="transmembrane region" description="Helical" evidence="1">
    <location>
        <begin position="368"/>
        <end position="389"/>
    </location>
</feature>
<dbReference type="PANTHER" id="PTHR35313">
    <property type="entry name" value="NO EXINE FORMATION 1"/>
    <property type="match status" value="1"/>
</dbReference>
<name>D8LKN1_ECTSI</name>
<feature type="transmembrane region" description="Helical" evidence="1">
    <location>
        <begin position="266"/>
        <end position="285"/>
    </location>
</feature>
<dbReference type="AlphaFoldDB" id="D8LKN1"/>
<gene>
    <name evidence="2" type="ORF">Esi_0030_0187</name>
</gene>
<dbReference type="PANTHER" id="PTHR35313:SF1">
    <property type="entry name" value="NO EXINE FORMATION 1"/>
    <property type="match status" value="1"/>
</dbReference>
<keyword evidence="1" id="KW-0472">Membrane</keyword>
<feature type="transmembrane region" description="Helical" evidence="1">
    <location>
        <begin position="492"/>
        <end position="513"/>
    </location>
</feature>
<sequence>MQHHRPKINKILFRATVATAGTSVQEGALVSVWGAVLWSAGTLLWAGSTLGLVHKANVLACTLLVGVWATLQFGTIYRDGPDAARLLERLLFACFPLPAAAILTWAGVAFGGATYAAPCVALFMYAAVGLYAVPLRSGLGGGGAGGISVDYRLLVWAGGAVRWKSLQKVALAASLPWPMLLSLRSKGVLWWATPGLGRRLDKILSVGGAVSLLVLCETSKSLVLLPVFRPFLFSAPRPPLDSLLASAVLACLAAAWFAQGRAGQRGVYAARALTVASVRCLGLLLGVEQAVMPLFDLSAFALSMLVFSGRRDLKAYVVGVAGVSSFILWFSWQTVWHLSFSFALPLGPRHWEGGATSSSPPLSSSLSLQQVSACCAALSFGVLLVPGMVAFGVRQVAIGVVFGLHAVVLMLLEIVLVGAEARDPWQLDGLYPLPLVALTGVLGIWMAFRLVRDHGVDPLFLWVPGSIGAAKMLAYFLAVLVPTDGESPEMSYLFTVVPIVSLAMAAAAPFALFRRTPPTQAAVGTRLGSGEPVGSGIAEDWSGPMVPLEVKA</sequence>
<evidence type="ECO:0000313" key="2">
    <source>
        <dbReference type="EMBL" id="CBN74621.1"/>
    </source>
</evidence>
<dbReference type="EMBL" id="FN648487">
    <property type="protein sequence ID" value="CBN74621.1"/>
    <property type="molecule type" value="Genomic_DNA"/>
</dbReference>
<keyword evidence="3" id="KW-1185">Reference proteome</keyword>